<dbReference type="RefSeq" id="WP_149831904.1">
    <property type="nucleotide sequence ID" value="NZ_VUNZ01000001.1"/>
</dbReference>
<gene>
    <name evidence="1" type="ORF">FW780_01675</name>
</gene>
<organism evidence="1 2">
    <name type="scientific">Chryseobacterium sediminis</name>
    <dbReference type="NCBI Taxonomy" id="1679494"/>
    <lineage>
        <taxon>Bacteria</taxon>
        <taxon>Pseudomonadati</taxon>
        <taxon>Bacteroidota</taxon>
        <taxon>Flavobacteriia</taxon>
        <taxon>Flavobacteriales</taxon>
        <taxon>Weeksellaceae</taxon>
        <taxon>Chryseobacterium group</taxon>
        <taxon>Chryseobacterium</taxon>
    </lineage>
</organism>
<evidence type="ECO:0000313" key="1">
    <source>
        <dbReference type="EMBL" id="KAA2222936.1"/>
    </source>
</evidence>
<name>A0A5B2U929_9FLAO</name>
<comment type="caution">
    <text evidence="1">The sequence shown here is derived from an EMBL/GenBank/DDBJ whole genome shotgun (WGS) entry which is preliminary data.</text>
</comment>
<sequence length="195" mass="23434">MNKINITSPIKELSDSLFNDRKTGQLKYYPIDRFYIVDNNYLGRVLSANHLEFLFYNLEKMNPTYSVQLFVCLPELWEKLTFNDVITLIENFTSPFSLYSLVEFTYKYLEIDVMDDIFYNEKVDIKFKKDCLSYFMKTIANLYMNEFDYMELEDNLYGVNIEQIKKIRQKFKNDSNFKNVMPKEDVYKKLSAIQI</sequence>
<dbReference type="EMBL" id="VUNZ01000001">
    <property type="protein sequence ID" value="KAA2222936.1"/>
    <property type="molecule type" value="Genomic_DNA"/>
</dbReference>
<accession>A0A5B2U929</accession>
<dbReference type="AlphaFoldDB" id="A0A5B2U929"/>
<evidence type="ECO:0000313" key="2">
    <source>
        <dbReference type="Proteomes" id="UP000323082"/>
    </source>
</evidence>
<protein>
    <submittedName>
        <fullName evidence="1">Uncharacterized protein</fullName>
    </submittedName>
</protein>
<dbReference type="OrthoDB" id="1243577at2"/>
<reference evidence="1 2" key="1">
    <citation type="journal article" date="2015" name="Int. J. Syst. Evol. Microbiol.">
        <title>Chryseobacterium sediminis sp. nov., isolated from a river sediment.</title>
        <authorList>
            <person name="Kampfer P."/>
            <person name="Busse H.J."/>
            <person name="McInroy J.A."/>
            <person name="Glaeser S.P."/>
        </authorList>
    </citation>
    <scope>NUCLEOTIDE SEQUENCE [LARGE SCALE GENOMIC DNA]</scope>
    <source>
        <strain evidence="1 2">IMT-174</strain>
    </source>
</reference>
<proteinExistence type="predicted"/>
<dbReference type="Proteomes" id="UP000323082">
    <property type="component" value="Unassembled WGS sequence"/>
</dbReference>